<keyword evidence="2" id="KW-1185">Reference proteome</keyword>
<name>A0A017HPA7_9RHOB</name>
<protein>
    <recommendedName>
        <fullName evidence="3">RTX toxin</fullName>
    </recommendedName>
</protein>
<evidence type="ECO:0000313" key="1">
    <source>
        <dbReference type="EMBL" id="EYD76342.1"/>
    </source>
</evidence>
<organism evidence="1 2">
    <name type="scientific">Rubellimicrobium mesophilum DSM 19309</name>
    <dbReference type="NCBI Taxonomy" id="442562"/>
    <lineage>
        <taxon>Bacteria</taxon>
        <taxon>Pseudomonadati</taxon>
        <taxon>Pseudomonadota</taxon>
        <taxon>Alphaproteobacteria</taxon>
        <taxon>Rhodobacterales</taxon>
        <taxon>Roseobacteraceae</taxon>
        <taxon>Rubellimicrobium</taxon>
    </lineage>
</organism>
<gene>
    <name evidence="1" type="ORF">Rumeso_02100</name>
</gene>
<dbReference type="NCBIfam" id="TIGR01965">
    <property type="entry name" value="VCBS_repeat"/>
    <property type="match status" value="1"/>
</dbReference>
<dbReference type="HOGENOM" id="CLU_1115127_0_0_5"/>
<evidence type="ECO:0008006" key="3">
    <source>
        <dbReference type="Google" id="ProtNLM"/>
    </source>
</evidence>
<dbReference type="AlphaFoldDB" id="A0A017HPA7"/>
<dbReference type="Proteomes" id="UP000019666">
    <property type="component" value="Unassembled WGS sequence"/>
</dbReference>
<dbReference type="InterPro" id="IPR013783">
    <property type="entry name" value="Ig-like_fold"/>
</dbReference>
<accession>A0A017HPA7</accession>
<dbReference type="PATRIC" id="fig|442562.3.peg.2072"/>
<comment type="caution">
    <text evidence="1">The sequence shown here is derived from an EMBL/GenBank/DDBJ whole genome shotgun (WGS) entry which is preliminary data.</text>
</comment>
<evidence type="ECO:0000313" key="2">
    <source>
        <dbReference type="Proteomes" id="UP000019666"/>
    </source>
</evidence>
<dbReference type="Gene3D" id="2.60.40.10">
    <property type="entry name" value="Immunoglobulins"/>
    <property type="match status" value="1"/>
</dbReference>
<dbReference type="STRING" id="442562.Rumeso_02100"/>
<dbReference type="InterPro" id="IPR010221">
    <property type="entry name" value="VCBS_dom"/>
</dbReference>
<proteinExistence type="predicted"/>
<reference evidence="1 2" key="1">
    <citation type="submission" date="2013-02" db="EMBL/GenBank/DDBJ databases">
        <authorList>
            <person name="Fiebig A."/>
            <person name="Goeker M."/>
            <person name="Klenk H.-P.P."/>
        </authorList>
    </citation>
    <scope>NUCLEOTIDE SEQUENCE [LARGE SCALE GENOMIC DNA]</scope>
    <source>
        <strain evidence="1 2">DSM 19309</strain>
    </source>
</reference>
<dbReference type="EMBL" id="AOSK01000050">
    <property type="protein sequence ID" value="EYD76342.1"/>
    <property type="molecule type" value="Genomic_DNA"/>
</dbReference>
<sequence>MTEDESAITLTASGKLTISDADHDQAFFQTAVTKGAGAWGNLTLDASGNYSYSVANSATQGLGAGQTHTDTFTVKALDGTTHEVSFTVNGQDEAQTGTVVDFEDVTTGYVPVTYAGFHWDTPAGEYLGYGVPVDTGLVMGGPGGPADGGNSPDGTRYVWTNGGIDPVIITRADGDDFFFESLLVSTHRASDVTLSGYNNGHLVGEVTHSFPDGDVGVTMTADWGAIDTLVLNASTNPNVGFDDLTYSLA</sequence>